<dbReference type="SFLD" id="SFLDS00029">
    <property type="entry name" value="Radical_SAM"/>
    <property type="match status" value="1"/>
</dbReference>
<evidence type="ECO:0000313" key="16">
    <source>
        <dbReference type="Proteomes" id="UP000034354"/>
    </source>
</evidence>
<dbReference type="Pfam" id="PF00919">
    <property type="entry name" value="UPF0004"/>
    <property type="match status" value="1"/>
</dbReference>
<name>A0A0G1MF51_9BACT</name>
<dbReference type="PROSITE" id="PS01278">
    <property type="entry name" value="MTTASE_RADICAL"/>
    <property type="match status" value="1"/>
</dbReference>
<evidence type="ECO:0000256" key="11">
    <source>
        <dbReference type="ARBA" id="ARBA00080698"/>
    </source>
</evidence>
<evidence type="ECO:0000259" key="14">
    <source>
        <dbReference type="PROSITE" id="PS51918"/>
    </source>
</evidence>
<keyword evidence="3" id="KW-0004">4Fe-4S</keyword>
<dbReference type="SFLD" id="SFLDG01061">
    <property type="entry name" value="methylthiotransferase"/>
    <property type="match status" value="1"/>
</dbReference>
<feature type="domain" description="Radical SAM core" evidence="14">
    <location>
        <begin position="140"/>
        <end position="377"/>
    </location>
</feature>
<dbReference type="CDD" id="cd01335">
    <property type="entry name" value="Radical_SAM"/>
    <property type="match status" value="1"/>
</dbReference>
<dbReference type="STRING" id="1618993.UX09_C0037G0002"/>
<evidence type="ECO:0000259" key="13">
    <source>
        <dbReference type="PROSITE" id="PS51449"/>
    </source>
</evidence>
<dbReference type="FunFam" id="3.40.50.12160:FF:000003">
    <property type="entry name" value="CDK5 regulatory subunit-associated protein 1"/>
    <property type="match status" value="1"/>
</dbReference>
<comment type="caution">
    <text evidence="15">The sequence shown here is derived from an EMBL/GenBank/DDBJ whole genome shotgun (WGS) entry which is preliminary data.</text>
</comment>
<dbReference type="PATRIC" id="fig|1618993.3.peg.803"/>
<dbReference type="GO" id="GO:0051539">
    <property type="term" value="F:4 iron, 4 sulfur cluster binding"/>
    <property type="evidence" value="ECO:0007669"/>
    <property type="project" value="UniProtKB-KW"/>
</dbReference>
<dbReference type="NCBIfam" id="TIGR00089">
    <property type="entry name" value="MiaB/RimO family radical SAM methylthiotransferase"/>
    <property type="match status" value="1"/>
</dbReference>
<dbReference type="SUPFAM" id="SSF102114">
    <property type="entry name" value="Radical SAM enzymes"/>
    <property type="match status" value="1"/>
</dbReference>
<dbReference type="PROSITE" id="PS51918">
    <property type="entry name" value="RADICAL_SAM"/>
    <property type="match status" value="1"/>
</dbReference>
<dbReference type="InterPro" id="IPR005839">
    <property type="entry name" value="Methylthiotransferase"/>
</dbReference>
<comment type="function">
    <text evidence="2">Catalyzes the methylthiolation of N6-(dimethylallyl)adenosine (i(6)A), leading to the formation of 2-methylthio-N6-(dimethylallyl)adenosine (ms(2)i(6)A) at position 37 in tRNAs that read codons beginning with uridine.</text>
</comment>
<reference evidence="15 16" key="1">
    <citation type="journal article" date="2015" name="Nature">
        <title>rRNA introns, odd ribosomes, and small enigmatic genomes across a large radiation of phyla.</title>
        <authorList>
            <person name="Brown C.T."/>
            <person name="Hug L.A."/>
            <person name="Thomas B.C."/>
            <person name="Sharon I."/>
            <person name="Castelle C.J."/>
            <person name="Singh A."/>
            <person name="Wilkins M.J."/>
            <person name="Williams K.H."/>
            <person name="Banfield J.F."/>
        </authorList>
    </citation>
    <scope>NUCLEOTIDE SEQUENCE [LARGE SCALE GENOMIC DNA]</scope>
</reference>
<dbReference type="EMBL" id="LCKW01000037">
    <property type="protein sequence ID" value="KKU06956.1"/>
    <property type="molecule type" value="Genomic_DNA"/>
</dbReference>
<keyword evidence="6" id="KW-0479">Metal-binding</keyword>
<sequence>MIKPFYFILVLGCQMNKNDAERMETILQNAGWSRTENKEEADAIFIVTCSVRQTAEDRVYGLAHNFAKLRRKNPNLLIGITGCMAGRDTDGKIRQRLSFVNFFFPIHEMTKLPEWLKEKKQTVSEVKEDSGAYLKTPPKISENFRAFVSIQTGCNKFCSYCVVPYARGREKCRPVKDTMEEIRRLVDNGCLEVTLLGQAVNNYIAPDPENFSKDNPYKDHFAALIWEINQTDLKRLHYTAPYPNHMTDEVIDALALPVQVNYLHLPVQSGDNEVLRRMNRRHTREQYLEIVKKIKARVPDIALGTDIIVGFCGETEEQFERTLDLYRQCDFDISYHARYSQRSGTLAAKIFKDDVSKEEKKRRWRKIQNLMEETTLRKNQKFQDQIVEVLVDRSEAGVCWGTTNEMKTASFPGGPELVGKLVKMMVEKADVWVLFGKLN</sequence>
<evidence type="ECO:0000256" key="5">
    <source>
        <dbReference type="ARBA" id="ARBA00022691"/>
    </source>
</evidence>
<organism evidence="15 16">
    <name type="scientific">Candidatus Uhrbacteria bacterium GW2011_GWE2_45_35</name>
    <dbReference type="NCBI Taxonomy" id="1618993"/>
    <lineage>
        <taxon>Bacteria</taxon>
        <taxon>Candidatus Uhriibacteriota</taxon>
    </lineage>
</organism>
<keyword evidence="4 15" id="KW-0808">Transferase</keyword>
<evidence type="ECO:0000256" key="3">
    <source>
        <dbReference type="ARBA" id="ARBA00022485"/>
    </source>
</evidence>
<dbReference type="PANTHER" id="PTHR43020">
    <property type="entry name" value="CDK5 REGULATORY SUBUNIT-ASSOCIATED PROTEIN 1"/>
    <property type="match status" value="1"/>
</dbReference>
<dbReference type="GO" id="GO:0046872">
    <property type="term" value="F:metal ion binding"/>
    <property type="evidence" value="ECO:0007669"/>
    <property type="project" value="UniProtKB-KW"/>
</dbReference>
<dbReference type="InterPro" id="IPR023404">
    <property type="entry name" value="rSAM_horseshoe"/>
</dbReference>
<evidence type="ECO:0000256" key="2">
    <source>
        <dbReference type="ARBA" id="ARBA00003234"/>
    </source>
</evidence>
<protein>
    <recommendedName>
        <fullName evidence="10">tRNA-2-methylthio-N(6)-dimethylallyladenosine synthase</fullName>
        <ecNumber evidence="9">2.8.4.3</ecNumber>
    </recommendedName>
    <alternativeName>
        <fullName evidence="12">(Dimethylallyl)adenosine tRNA methylthiotransferase MiaB</fullName>
    </alternativeName>
    <alternativeName>
        <fullName evidence="11">tRNA-i(6)A37 methylthiotransferase</fullName>
    </alternativeName>
</protein>
<dbReference type="Gene3D" id="3.40.50.12160">
    <property type="entry name" value="Methylthiotransferase, N-terminal domain"/>
    <property type="match status" value="1"/>
</dbReference>
<evidence type="ECO:0000256" key="6">
    <source>
        <dbReference type="ARBA" id="ARBA00022723"/>
    </source>
</evidence>
<dbReference type="InterPro" id="IPR058240">
    <property type="entry name" value="rSAM_sf"/>
</dbReference>
<evidence type="ECO:0000256" key="1">
    <source>
        <dbReference type="ARBA" id="ARBA00001966"/>
    </source>
</evidence>
<dbReference type="FunFam" id="3.80.30.20:FF:000001">
    <property type="entry name" value="tRNA-2-methylthio-N(6)-dimethylallyladenosine synthase 2"/>
    <property type="match status" value="1"/>
</dbReference>
<evidence type="ECO:0000256" key="4">
    <source>
        <dbReference type="ARBA" id="ARBA00022679"/>
    </source>
</evidence>
<keyword evidence="8" id="KW-0411">Iron-sulfur</keyword>
<dbReference type="GO" id="GO:0035597">
    <property type="term" value="F:tRNA-2-methylthio-N(6)-dimethylallyladenosine(37) synthase activity"/>
    <property type="evidence" value="ECO:0007669"/>
    <property type="project" value="UniProtKB-EC"/>
</dbReference>
<dbReference type="SMART" id="SM00729">
    <property type="entry name" value="Elp3"/>
    <property type="match status" value="1"/>
</dbReference>
<evidence type="ECO:0000256" key="8">
    <source>
        <dbReference type="ARBA" id="ARBA00023014"/>
    </source>
</evidence>
<keyword evidence="5" id="KW-0949">S-adenosyl-L-methionine</keyword>
<dbReference type="NCBIfam" id="TIGR01574">
    <property type="entry name" value="miaB-methiolase"/>
    <property type="match status" value="1"/>
</dbReference>
<accession>A0A0G1MF51</accession>
<evidence type="ECO:0000256" key="10">
    <source>
        <dbReference type="ARBA" id="ARBA00068570"/>
    </source>
</evidence>
<dbReference type="InterPro" id="IPR020612">
    <property type="entry name" value="Methylthiotransferase_CS"/>
</dbReference>
<dbReference type="Pfam" id="PF04055">
    <property type="entry name" value="Radical_SAM"/>
    <property type="match status" value="1"/>
</dbReference>
<dbReference type="EC" id="2.8.4.3" evidence="9"/>
<keyword evidence="7" id="KW-0408">Iron</keyword>
<gene>
    <name evidence="15" type="ORF">UX09_C0037G0002</name>
</gene>
<dbReference type="InterPro" id="IPR006638">
    <property type="entry name" value="Elp3/MiaA/NifB-like_rSAM"/>
</dbReference>
<dbReference type="GO" id="GO:0005829">
    <property type="term" value="C:cytosol"/>
    <property type="evidence" value="ECO:0007669"/>
    <property type="project" value="TreeGrafter"/>
</dbReference>
<evidence type="ECO:0000313" key="15">
    <source>
        <dbReference type="EMBL" id="KKU06956.1"/>
    </source>
</evidence>
<dbReference type="Gene3D" id="3.80.30.20">
    <property type="entry name" value="tm_1862 like domain"/>
    <property type="match status" value="1"/>
</dbReference>
<dbReference type="AlphaFoldDB" id="A0A0G1MF51"/>
<evidence type="ECO:0000256" key="12">
    <source>
        <dbReference type="ARBA" id="ARBA00081141"/>
    </source>
</evidence>
<dbReference type="InterPro" id="IPR013848">
    <property type="entry name" value="Methylthiotransferase_N"/>
</dbReference>
<comment type="cofactor">
    <cofactor evidence="1">
        <name>[4Fe-4S] cluster</name>
        <dbReference type="ChEBI" id="CHEBI:49883"/>
    </cofactor>
</comment>
<dbReference type="SFLD" id="SFLDG01082">
    <property type="entry name" value="B12-binding_domain_containing"/>
    <property type="match status" value="1"/>
</dbReference>
<proteinExistence type="predicted"/>
<evidence type="ECO:0000256" key="7">
    <source>
        <dbReference type="ARBA" id="ARBA00023004"/>
    </source>
</evidence>
<dbReference type="PANTHER" id="PTHR43020:SF2">
    <property type="entry name" value="MITOCHONDRIAL TRNA METHYLTHIOTRANSFERASE CDK5RAP1"/>
    <property type="match status" value="1"/>
</dbReference>
<feature type="domain" description="MTTase N-terminal" evidence="13">
    <location>
        <begin position="4"/>
        <end position="121"/>
    </location>
</feature>
<dbReference type="InterPro" id="IPR038135">
    <property type="entry name" value="Methylthiotransferase_N_sf"/>
</dbReference>
<dbReference type="InterPro" id="IPR007197">
    <property type="entry name" value="rSAM"/>
</dbReference>
<evidence type="ECO:0000256" key="9">
    <source>
        <dbReference type="ARBA" id="ARBA00033765"/>
    </source>
</evidence>
<dbReference type="Proteomes" id="UP000034354">
    <property type="component" value="Unassembled WGS sequence"/>
</dbReference>
<dbReference type="PROSITE" id="PS51449">
    <property type="entry name" value="MTTASE_N"/>
    <property type="match status" value="1"/>
</dbReference>